<sequence length="175" mass="19786">MATERLSPQHLSSLPEPQFVAALTGIFEHTDWVSQRAWKRRPFPTLQALEQALEAELHQASPAEQQALIQAHPELAGKAAIRGELTAESTDEQANAGLTACTPEEYAHLQELNRAYRERFGHPFILAVRGLSRQDIIRNFESRLDNSPDQEFTEALRQIARIAALRLRERLVEEA</sequence>
<evidence type="ECO:0000313" key="3">
    <source>
        <dbReference type="Proteomes" id="UP000683428"/>
    </source>
</evidence>
<dbReference type="RefSeq" id="WP_216128449.1">
    <property type="nucleotide sequence ID" value="NZ_CP064782.1"/>
</dbReference>
<reference evidence="2" key="1">
    <citation type="submission" date="2020-11" db="EMBL/GenBank/DDBJ databases">
        <title>Azospira inquinata sp. nov.</title>
        <authorList>
            <person name="Moe W.M."/>
            <person name="Mikes M.C."/>
        </authorList>
    </citation>
    <scope>NUCLEOTIDE SEQUENCE</scope>
    <source>
        <strain evidence="2">Azo-3</strain>
    </source>
</reference>
<evidence type="ECO:0000259" key="1">
    <source>
        <dbReference type="Pfam" id="PF09349"/>
    </source>
</evidence>
<dbReference type="EC" id="4.1.1.97" evidence="2"/>
<name>A0A975XUG5_9RHOO</name>
<dbReference type="Proteomes" id="UP000683428">
    <property type="component" value="Chromosome"/>
</dbReference>
<keyword evidence="2" id="KW-0456">Lyase</keyword>
<keyword evidence="3" id="KW-1185">Reference proteome</keyword>
<dbReference type="NCBIfam" id="TIGR03164">
    <property type="entry name" value="UHCUDC"/>
    <property type="match status" value="1"/>
</dbReference>
<dbReference type="GO" id="GO:0019628">
    <property type="term" value="P:urate catabolic process"/>
    <property type="evidence" value="ECO:0007669"/>
    <property type="project" value="TreeGrafter"/>
</dbReference>
<organism evidence="2 3">
    <name type="scientific">Azospira inquinata</name>
    <dbReference type="NCBI Taxonomy" id="2785627"/>
    <lineage>
        <taxon>Bacteria</taxon>
        <taxon>Pseudomonadati</taxon>
        <taxon>Pseudomonadota</taxon>
        <taxon>Betaproteobacteria</taxon>
        <taxon>Rhodocyclales</taxon>
        <taxon>Rhodocyclaceae</taxon>
        <taxon>Azospira</taxon>
    </lineage>
</organism>
<dbReference type="InterPro" id="IPR018020">
    <property type="entry name" value="OHCU_decarboxylase"/>
</dbReference>
<dbReference type="GO" id="GO:0051997">
    <property type="term" value="F:2-oxo-4-hydroxy-4-carboxy-5-ureidoimidazoline decarboxylase activity"/>
    <property type="evidence" value="ECO:0007669"/>
    <property type="project" value="UniProtKB-EC"/>
</dbReference>
<dbReference type="AlphaFoldDB" id="A0A975XUG5"/>
<accession>A0A975XUG5</accession>
<proteinExistence type="predicted"/>
<dbReference type="PANTHER" id="PTHR43466:SF1">
    <property type="entry name" value="2-OXO-4-HYDROXY-4-CARBOXY-5-UREIDOIMIDAZOLINE DECARBOXYLASE-RELATED"/>
    <property type="match status" value="1"/>
</dbReference>
<dbReference type="EMBL" id="CP064782">
    <property type="protein sequence ID" value="QWT48754.1"/>
    <property type="molecule type" value="Genomic_DNA"/>
</dbReference>
<protein>
    <submittedName>
        <fullName evidence="2">2-oxo-4-hydroxy-4-carboxy-5-ureidoimidazoline decarboxylase</fullName>
        <ecNumber evidence="2">4.1.1.97</ecNumber>
    </submittedName>
</protein>
<dbReference type="PANTHER" id="PTHR43466">
    <property type="entry name" value="2-OXO-4-HYDROXY-4-CARBOXY-5-UREIDOIMIDAZOLINE DECARBOXYLASE-RELATED"/>
    <property type="match status" value="1"/>
</dbReference>
<dbReference type="InterPro" id="IPR017580">
    <property type="entry name" value="OHCU_decarboxylase-1"/>
</dbReference>
<dbReference type="GO" id="GO:0000255">
    <property type="term" value="P:allantoin metabolic process"/>
    <property type="evidence" value="ECO:0007669"/>
    <property type="project" value="InterPro"/>
</dbReference>
<dbReference type="KEGG" id="aiq:Azoinq_13080"/>
<gene>
    <name evidence="2" type="primary">uraD</name>
    <name evidence="2" type="ORF">Azoinq_13080</name>
</gene>
<feature type="domain" description="Oxo-4-hydroxy-4-carboxy-5-ureidoimidazoline decarboxylase" evidence="1">
    <location>
        <begin position="13"/>
        <end position="168"/>
    </location>
</feature>
<evidence type="ECO:0000313" key="2">
    <source>
        <dbReference type="EMBL" id="QWT48754.1"/>
    </source>
</evidence>
<dbReference type="Pfam" id="PF09349">
    <property type="entry name" value="OHCU_decarbox"/>
    <property type="match status" value="1"/>
</dbReference>